<proteinExistence type="predicted"/>
<feature type="non-terminal residue" evidence="1">
    <location>
        <position position="1"/>
    </location>
</feature>
<comment type="caution">
    <text evidence="1">The sequence shown here is derived from an EMBL/GenBank/DDBJ whole genome shotgun (WGS) entry which is preliminary data.</text>
</comment>
<sequence>GHILIPPIVLLVKSSCCTILNLKFLFLINWYASSDFWSHRNVGVVPSCCNICGLCGDRKIIVYLHW</sequence>
<protein>
    <submittedName>
        <fullName evidence="1">16111_t:CDS:1</fullName>
    </submittedName>
</protein>
<dbReference type="EMBL" id="CAJVQC010081044">
    <property type="protein sequence ID" value="CAG8818470.1"/>
    <property type="molecule type" value="Genomic_DNA"/>
</dbReference>
<name>A0ACA9RYW0_9GLOM</name>
<organism evidence="1 2">
    <name type="scientific">Racocetra persica</name>
    <dbReference type="NCBI Taxonomy" id="160502"/>
    <lineage>
        <taxon>Eukaryota</taxon>
        <taxon>Fungi</taxon>
        <taxon>Fungi incertae sedis</taxon>
        <taxon>Mucoromycota</taxon>
        <taxon>Glomeromycotina</taxon>
        <taxon>Glomeromycetes</taxon>
        <taxon>Diversisporales</taxon>
        <taxon>Gigasporaceae</taxon>
        <taxon>Racocetra</taxon>
    </lineage>
</organism>
<evidence type="ECO:0000313" key="1">
    <source>
        <dbReference type="EMBL" id="CAG8818470.1"/>
    </source>
</evidence>
<keyword evidence="2" id="KW-1185">Reference proteome</keyword>
<accession>A0ACA9RYW0</accession>
<reference evidence="1" key="1">
    <citation type="submission" date="2021-06" db="EMBL/GenBank/DDBJ databases">
        <authorList>
            <person name="Kallberg Y."/>
            <person name="Tangrot J."/>
            <person name="Rosling A."/>
        </authorList>
    </citation>
    <scope>NUCLEOTIDE SEQUENCE</scope>
    <source>
        <strain evidence="1">MA461A</strain>
    </source>
</reference>
<dbReference type="Proteomes" id="UP000789920">
    <property type="component" value="Unassembled WGS sequence"/>
</dbReference>
<gene>
    <name evidence="1" type="ORF">RPERSI_LOCUS24920</name>
</gene>
<evidence type="ECO:0000313" key="2">
    <source>
        <dbReference type="Proteomes" id="UP000789920"/>
    </source>
</evidence>